<reference evidence="3" key="1">
    <citation type="journal article" date="2013" name="Proc. Natl. Acad. Sci. U.S.A.">
        <title>Genome structure and metabolic features in the red seaweed Chondrus crispus shed light on evolution of the Archaeplastida.</title>
        <authorList>
            <person name="Collen J."/>
            <person name="Porcel B."/>
            <person name="Carre W."/>
            <person name="Ball S.G."/>
            <person name="Chaparro C."/>
            <person name="Tonon T."/>
            <person name="Barbeyron T."/>
            <person name="Michel G."/>
            <person name="Noel B."/>
            <person name="Valentin K."/>
            <person name="Elias M."/>
            <person name="Artiguenave F."/>
            <person name="Arun A."/>
            <person name="Aury J.M."/>
            <person name="Barbosa-Neto J.F."/>
            <person name="Bothwell J.H."/>
            <person name="Bouget F.Y."/>
            <person name="Brillet L."/>
            <person name="Cabello-Hurtado F."/>
            <person name="Capella-Gutierrez S."/>
            <person name="Charrier B."/>
            <person name="Cladiere L."/>
            <person name="Cock J.M."/>
            <person name="Coelho S.M."/>
            <person name="Colleoni C."/>
            <person name="Czjzek M."/>
            <person name="Da Silva C."/>
            <person name="Delage L."/>
            <person name="Denoeud F."/>
            <person name="Deschamps P."/>
            <person name="Dittami S.M."/>
            <person name="Gabaldon T."/>
            <person name="Gachon C.M."/>
            <person name="Groisillier A."/>
            <person name="Herve C."/>
            <person name="Jabbari K."/>
            <person name="Katinka M."/>
            <person name="Kloareg B."/>
            <person name="Kowalczyk N."/>
            <person name="Labadie K."/>
            <person name="Leblanc C."/>
            <person name="Lopez P.J."/>
            <person name="McLachlan D.H."/>
            <person name="Meslet-Cladiere L."/>
            <person name="Moustafa A."/>
            <person name="Nehr Z."/>
            <person name="Nyvall Collen P."/>
            <person name="Panaud O."/>
            <person name="Partensky F."/>
            <person name="Poulain J."/>
            <person name="Rensing S.A."/>
            <person name="Rousvoal S."/>
            <person name="Samson G."/>
            <person name="Symeonidi A."/>
            <person name="Weissenbach J."/>
            <person name="Zambounis A."/>
            <person name="Wincker P."/>
            <person name="Boyen C."/>
        </authorList>
    </citation>
    <scope>NUCLEOTIDE SEQUENCE [LARGE SCALE GENOMIC DNA]</scope>
    <source>
        <strain evidence="3">cv. Stackhouse</strain>
    </source>
</reference>
<dbReference type="Gramene" id="CDF32896">
    <property type="protein sequence ID" value="CDF32896"/>
    <property type="gene ID" value="CHC_T00001747001"/>
</dbReference>
<proteinExistence type="predicted"/>
<evidence type="ECO:0000313" key="3">
    <source>
        <dbReference type="Proteomes" id="UP000012073"/>
    </source>
</evidence>
<evidence type="ECO:0000256" key="1">
    <source>
        <dbReference type="SAM" id="MobiDB-lite"/>
    </source>
</evidence>
<feature type="compositionally biased region" description="Polar residues" evidence="1">
    <location>
        <begin position="50"/>
        <end position="59"/>
    </location>
</feature>
<name>R7Q675_CHOCR</name>
<dbReference type="KEGG" id="ccp:CHC_T00001747001"/>
<dbReference type="RefSeq" id="XP_005712697.1">
    <property type="nucleotide sequence ID" value="XM_005712640.1"/>
</dbReference>
<dbReference type="AlphaFoldDB" id="R7Q675"/>
<sequence length="79" mass="8301">MGFAGAMRRLDEGGGWGFWDGCFRLLSSLMRPKSARRCGRGRPGQAGRSPASSRGTQRTVCGCNRGRGGSRRGCGGAPP</sequence>
<gene>
    <name evidence="2" type="ORF">CHC_T00001747001</name>
</gene>
<dbReference type="Proteomes" id="UP000012073">
    <property type="component" value="Unassembled WGS sequence"/>
</dbReference>
<dbReference type="EMBL" id="HG001599">
    <property type="protein sequence ID" value="CDF32896.1"/>
    <property type="molecule type" value="Genomic_DNA"/>
</dbReference>
<feature type="compositionally biased region" description="Gly residues" evidence="1">
    <location>
        <begin position="65"/>
        <end position="79"/>
    </location>
</feature>
<protein>
    <submittedName>
        <fullName evidence="2">Uncharacterized protein</fullName>
    </submittedName>
</protein>
<evidence type="ECO:0000313" key="2">
    <source>
        <dbReference type="EMBL" id="CDF32896.1"/>
    </source>
</evidence>
<feature type="region of interest" description="Disordered" evidence="1">
    <location>
        <begin position="34"/>
        <end position="79"/>
    </location>
</feature>
<dbReference type="GeneID" id="17320422"/>
<keyword evidence="3" id="KW-1185">Reference proteome</keyword>
<accession>R7Q675</accession>
<organism evidence="2 3">
    <name type="scientific">Chondrus crispus</name>
    <name type="common">Carrageen Irish moss</name>
    <name type="synonym">Polymorpha crispa</name>
    <dbReference type="NCBI Taxonomy" id="2769"/>
    <lineage>
        <taxon>Eukaryota</taxon>
        <taxon>Rhodophyta</taxon>
        <taxon>Florideophyceae</taxon>
        <taxon>Rhodymeniophycidae</taxon>
        <taxon>Gigartinales</taxon>
        <taxon>Gigartinaceae</taxon>
        <taxon>Chondrus</taxon>
    </lineage>
</organism>